<organism evidence="3 4">
    <name type="scientific">Asanoa iriomotensis</name>
    <dbReference type="NCBI Taxonomy" id="234613"/>
    <lineage>
        <taxon>Bacteria</taxon>
        <taxon>Bacillati</taxon>
        <taxon>Actinomycetota</taxon>
        <taxon>Actinomycetes</taxon>
        <taxon>Micromonosporales</taxon>
        <taxon>Micromonosporaceae</taxon>
        <taxon>Asanoa</taxon>
    </lineage>
</organism>
<evidence type="ECO:0000259" key="2">
    <source>
        <dbReference type="Pfam" id="PF12697"/>
    </source>
</evidence>
<keyword evidence="4" id="KW-1185">Reference proteome</keyword>
<feature type="domain" description="AB hydrolase-1" evidence="2">
    <location>
        <begin position="42"/>
        <end position="264"/>
    </location>
</feature>
<dbReference type="Gene3D" id="3.40.50.1820">
    <property type="entry name" value="alpha/beta hydrolase"/>
    <property type="match status" value="1"/>
</dbReference>
<keyword evidence="1" id="KW-0732">Signal</keyword>
<dbReference type="PANTHER" id="PTHR37017:SF11">
    <property type="entry name" value="ESTERASE_LIPASE_THIOESTERASE DOMAIN-CONTAINING PROTEIN"/>
    <property type="match status" value="1"/>
</dbReference>
<evidence type="ECO:0000313" key="4">
    <source>
        <dbReference type="Proteomes" id="UP000624325"/>
    </source>
</evidence>
<dbReference type="SUPFAM" id="SSF53474">
    <property type="entry name" value="alpha/beta-Hydrolases"/>
    <property type="match status" value="1"/>
</dbReference>
<dbReference type="InterPro" id="IPR052897">
    <property type="entry name" value="Sec-Metab_Biosynth_Hydrolase"/>
</dbReference>
<comment type="caution">
    <text evidence="3">The sequence shown here is derived from an EMBL/GenBank/DDBJ whole genome shotgun (WGS) entry which is preliminary data.</text>
</comment>
<dbReference type="InterPro" id="IPR000073">
    <property type="entry name" value="AB_hydrolase_1"/>
</dbReference>
<gene>
    <name evidence="3" type="ORF">Air01nite_68340</name>
</gene>
<dbReference type="PANTHER" id="PTHR37017">
    <property type="entry name" value="AB HYDROLASE-1 DOMAIN-CONTAINING PROTEIN-RELATED"/>
    <property type="match status" value="1"/>
</dbReference>
<dbReference type="InterPro" id="IPR006311">
    <property type="entry name" value="TAT_signal"/>
</dbReference>
<evidence type="ECO:0000313" key="3">
    <source>
        <dbReference type="EMBL" id="GIF60739.1"/>
    </source>
</evidence>
<feature type="signal peptide" evidence="1">
    <location>
        <begin position="1"/>
        <end position="26"/>
    </location>
</feature>
<dbReference type="InterPro" id="IPR029058">
    <property type="entry name" value="AB_hydrolase_fold"/>
</dbReference>
<evidence type="ECO:0000256" key="1">
    <source>
        <dbReference type="SAM" id="SignalP"/>
    </source>
</evidence>
<dbReference type="EMBL" id="BONC01000075">
    <property type="protein sequence ID" value="GIF60739.1"/>
    <property type="molecule type" value="Genomic_DNA"/>
</dbReference>
<feature type="chain" id="PRO_5045990275" evidence="1">
    <location>
        <begin position="27"/>
        <end position="274"/>
    </location>
</feature>
<proteinExistence type="predicted"/>
<dbReference type="RefSeq" id="WP_203707557.1">
    <property type="nucleotide sequence ID" value="NZ_BAAALU010000002.1"/>
</dbReference>
<accession>A0ABQ4CD89</accession>
<reference evidence="3 4" key="1">
    <citation type="submission" date="2021-01" db="EMBL/GenBank/DDBJ databases">
        <title>Whole genome shotgun sequence of Asanoa iriomotensis NBRC 100142.</title>
        <authorList>
            <person name="Komaki H."/>
            <person name="Tamura T."/>
        </authorList>
    </citation>
    <scope>NUCLEOTIDE SEQUENCE [LARGE SCALE GENOMIC DNA]</scope>
    <source>
        <strain evidence="3 4">NBRC 100142</strain>
    </source>
</reference>
<protein>
    <submittedName>
        <fullName evidence="3">Alpha/beta hydrolase</fullName>
    </submittedName>
</protein>
<dbReference type="Pfam" id="PF12697">
    <property type="entry name" value="Abhydrolase_6"/>
    <property type="match status" value="1"/>
</dbReference>
<name>A0ABQ4CD89_9ACTN</name>
<dbReference type="Proteomes" id="UP000624325">
    <property type="component" value="Unassembled WGS sequence"/>
</dbReference>
<dbReference type="PROSITE" id="PS51318">
    <property type="entry name" value="TAT"/>
    <property type="match status" value="1"/>
</dbReference>
<sequence>MPETTRRAVLAGSAALLAGTALSAVAATPAGASRRSGPKPTVVLVHGAFADAAGWTEVTRRLQRAGYPVLAPANPLRGVPSDTAYLAEFLGTIDGPIVLVGHSYGGMIITNAATDNADVKALVYVAAFAPDEGDTLEGLQTKYPGSKLGMEALDFRPYTQPDGSMSYDGYVKAAAFREVFAGDLPESVTAVMAATQRPADVHTLQEPSGRPAWRTVPTWYLVARNDNLIPAAAQRFMAKRAQARTVEIGASHVAMISEPAATADLIARAAASVR</sequence>
<dbReference type="GO" id="GO:0016787">
    <property type="term" value="F:hydrolase activity"/>
    <property type="evidence" value="ECO:0007669"/>
    <property type="project" value="UniProtKB-KW"/>
</dbReference>
<keyword evidence="3" id="KW-0378">Hydrolase</keyword>